<accession>A0A411A995</accession>
<dbReference type="RefSeq" id="WP_017418413.1">
    <property type="nucleotide sequence ID" value="NZ_BDDG01000002.1"/>
</dbReference>
<gene>
    <name evidence="1" type="primary">ytrC_1</name>
    <name evidence="1" type="ORF">BACVE_002786</name>
</gene>
<dbReference type="PRINTS" id="PR02026">
    <property type="entry name" value="YTRCYTRDABC"/>
</dbReference>
<organism evidence="1 2">
    <name type="scientific">Bacillus velezensis</name>
    <dbReference type="NCBI Taxonomy" id="492670"/>
    <lineage>
        <taxon>Bacteria</taxon>
        <taxon>Bacillati</taxon>
        <taxon>Bacillota</taxon>
        <taxon>Bacilli</taxon>
        <taxon>Bacillales</taxon>
        <taxon>Bacillaceae</taxon>
        <taxon>Bacillus</taxon>
        <taxon>Bacillus amyloliquefaciens group</taxon>
    </lineage>
</organism>
<dbReference type="Pfam" id="PF12679">
    <property type="entry name" value="ABC2_membrane_2"/>
    <property type="match status" value="1"/>
</dbReference>
<name>A0A411A995_BACVE</name>
<dbReference type="AlphaFoldDB" id="A0A411A995"/>
<dbReference type="EMBL" id="CP063687">
    <property type="protein sequence ID" value="QOY27748.1"/>
    <property type="molecule type" value="Genomic_DNA"/>
</dbReference>
<sequence length="328" mass="36624">MVDRGLLYREWMQNRTVLVMIGIFLAAVNPFEVLNTYLVYQGCLDTHGAYCKFYVNSLDSGMLNFNWAPAVILAVCLFGLERTKGTIDALFSLPYSRAQMFHTKFWLGAAVIAGFQVIGYGLAELLILLLKPERVYFFHHYSVGEIIVSILAFALVASAGCLTGNTFAQLLTAFTVSIAPYLIITLPLSNAEVIFGVGMYELMPSEDAYIKAYHFIQYLNPITYVDTDWVSASKYILLIPAVMSIVFYAIGYFCYVRQPAERNGRFFLWRQLDRPIQIVVIMIGVLGFGLAGYSTGQSMTGYVAGMIVGGAIGFLVSYFVIYKKAKHV</sequence>
<dbReference type="PANTHER" id="PTHR39177">
    <property type="entry name" value="ABC TRANSPORTER PERMEASE YTRC-RELATED"/>
    <property type="match status" value="1"/>
</dbReference>
<dbReference type="InterPro" id="IPR053046">
    <property type="entry name" value="ABC-5_transporter"/>
</dbReference>
<dbReference type="GO" id="GO:0140359">
    <property type="term" value="F:ABC-type transporter activity"/>
    <property type="evidence" value="ECO:0007669"/>
    <property type="project" value="InterPro"/>
</dbReference>
<dbReference type="GO" id="GO:0005886">
    <property type="term" value="C:plasma membrane"/>
    <property type="evidence" value="ECO:0007669"/>
    <property type="project" value="UniProtKB-SubCell"/>
</dbReference>
<proteinExistence type="predicted"/>
<protein>
    <submittedName>
        <fullName evidence="1">Putative ABC transporter permease YtrC</fullName>
    </submittedName>
</protein>
<reference evidence="2" key="1">
    <citation type="submission" date="2020-10" db="EMBL/GenBank/DDBJ databases">
        <title>Complete genome sequence of Bacillus velezensis NST6.</title>
        <authorList>
            <person name="Choi J."/>
        </authorList>
    </citation>
    <scope>NUCLEOTIDE SEQUENCE [LARGE SCALE GENOMIC DNA]</scope>
    <source>
        <strain evidence="2">NST6</strain>
    </source>
</reference>
<dbReference type="InterPro" id="IPR023264">
    <property type="entry name" value="ABC_transptr_acetoin_YtrC/YtrD"/>
</dbReference>
<evidence type="ECO:0000313" key="2">
    <source>
        <dbReference type="Proteomes" id="UP000587477"/>
    </source>
</evidence>
<dbReference type="Proteomes" id="UP000587477">
    <property type="component" value="Chromosome"/>
</dbReference>
<dbReference type="PANTHER" id="PTHR39177:SF1">
    <property type="entry name" value="ABC TRANSPORTER PERMEASE YTRC-RELATED"/>
    <property type="match status" value="1"/>
</dbReference>
<evidence type="ECO:0000313" key="1">
    <source>
        <dbReference type="EMBL" id="QOY27748.1"/>
    </source>
</evidence>